<dbReference type="Pfam" id="PF08334">
    <property type="entry name" value="T2SSG"/>
    <property type="match status" value="1"/>
</dbReference>
<proteinExistence type="inferred from homology"/>
<protein>
    <recommendedName>
        <fullName evidence="3">Type II secretion system core protein G</fullName>
    </recommendedName>
</protein>
<dbReference type="InterPro" id="IPR045584">
    <property type="entry name" value="Pilin-like"/>
</dbReference>
<keyword evidence="7 11" id="KW-0812">Transmembrane</keyword>
<feature type="domain" description="Type II secretion system protein GspG C-terminal" evidence="12">
    <location>
        <begin position="52"/>
        <end position="160"/>
    </location>
</feature>
<dbReference type="PRINTS" id="PR00813">
    <property type="entry name" value="BCTERIALGSPG"/>
</dbReference>
<evidence type="ECO:0000256" key="9">
    <source>
        <dbReference type="ARBA" id="ARBA00023136"/>
    </source>
</evidence>
<dbReference type="NCBIfam" id="TIGR02532">
    <property type="entry name" value="IV_pilin_GFxxxE"/>
    <property type="match status" value="1"/>
</dbReference>
<dbReference type="Pfam" id="PF07963">
    <property type="entry name" value="N_methyl"/>
    <property type="match status" value="1"/>
</dbReference>
<evidence type="ECO:0000256" key="8">
    <source>
        <dbReference type="ARBA" id="ARBA00022989"/>
    </source>
</evidence>
<sequence length="162" mass="17595">MAYDPGRSALSTSLAMKHLRSPSPRTPRGFTLIEILVVVVILGILAAIVVPRVMERPGEARVTRAKQDIQGIVTALSLYKLDNFVYPSSEQGLDALVTKPAGQPDAPNWKGPYLDRVAKDPWGRPYQYQHPGQHGDIDVYSFGADGKPGGEGEAADVGNWDQ</sequence>
<comment type="similarity">
    <text evidence="2">Belongs to the GSP G family.</text>
</comment>
<evidence type="ECO:0000256" key="5">
    <source>
        <dbReference type="ARBA" id="ARBA00022481"/>
    </source>
</evidence>
<evidence type="ECO:0000256" key="4">
    <source>
        <dbReference type="ARBA" id="ARBA00022475"/>
    </source>
</evidence>
<reference evidence="14" key="1">
    <citation type="journal article" date="2019" name="Int. J. Syst. Evol. Microbiol.">
        <title>The Global Catalogue of Microorganisms (GCM) 10K type strain sequencing project: providing services to taxonomists for standard genome sequencing and annotation.</title>
        <authorList>
            <consortium name="The Broad Institute Genomics Platform"/>
            <consortium name="The Broad Institute Genome Sequencing Center for Infectious Disease"/>
            <person name="Wu L."/>
            <person name="Ma J."/>
        </authorList>
    </citation>
    <scope>NUCLEOTIDE SEQUENCE [LARGE SCALE GENOMIC DNA]</scope>
    <source>
        <strain evidence="14">JCM 15421</strain>
    </source>
</reference>
<organism evidence="13 14">
    <name type="scientific">Dokdonella soli</name>
    <dbReference type="NCBI Taxonomy" id="529810"/>
    <lineage>
        <taxon>Bacteria</taxon>
        <taxon>Pseudomonadati</taxon>
        <taxon>Pseudomonadota</taxon>
        <taxon>Gammaproteobacteria</taxon>
        <taxon>Lysobacterales</taxon>
        <taxon>Rhodanobacteraceae</taxon>
        <taxon>Dokdonella</taxon>
    </lineage>
</organism>
<dbReference type="PANTHER" id="PTHR30093:SF44">
    <property type="entry name" value="TYPE II SECRETION SYSTEM CORE PROTEIN G"/>
    <property type="match status" value="1"/>
</dbReference>
<dbReference type="PROSITE" id="PS00409">
    <property type="entry name" value="PROKAR_NTER_METHYL"/>
    <property type="match status" value="1"/>
</dbReference>
<comment type="caution">
    <text evidence="13">The sequence shown here is derived from an EMBL/GenBank/DDBJ whole genome shotgun (WGS) entry which is preliminary data.</text>
</comment>
<dbReference type="InterPro" id="IPR010054">
    <property type="entry name" value="Type2_sec_GspG"/>
</dbReference>
<dbReference type="InterPro" id="IPR000983">
    <property type="entry name" value="Bac_GSPG_pilin"/>
</dbReference>
<evidence type="ECO:0000313" key="14">
    <source>
        <dbReference type="Proteomes" id="UP001501523"/>
    </source>
</evidence>
<dbReference type="Gene3D" id="3.30.700.10">
    <property type="entry name" value="Glycoprotein, Type 4 Pilin"/>
    <property type="match status" value="1"/>
</dbReference>
<name>A0ABP3U4P3_9GAMM</name>
<dbReference type="InterPro" id="IPR012902">
    <property type="entry name" value="N_methyl_site"/>
</dbReference>
<feature type="transmembrane region" description="Helical" evidence="11">
    <location>
        <begin position="29"/>
        <end position="50"/>
    </location>
</feature>
<dbReference type="NCBIfam" id="TIGR01710">
    <property type="entry name" value="typeII_sec_gspG"/>
    <property type="match status" value="1"/>
</dbReference>
<comment type="subcellular location">
    <subcellularLocation>
        <location evidence="1">Cell inner membrane</location>
        <topology evidence="1">Single-pass membrane protein</topology>
    </subcellularLocation>
</comment>
<dbReference type="EMBL" id="BAAAEU010000024">
    <property type="protein sequence ID" value="GAA0722442.1"/>
    <property type="molecule type" value="Genomic_DNA"/>
</dbReference>
<keyword evidence="4" id="KW-1003">Cell membrane</keyword>
<dbReference type="PANTHER" id="PTHR30093">
    <property type="entry name" value="GENERAL SECRETION PATHWAY PROTEIN G"/>
    <property type="match status" value="1"/>
</dbReference>
<keyword evidence="14" id="KW-1185">Reference proteome</keyword>
<dbReference type="SUPFAM" id="SSF54523">
    <property type="entry name" value="Pili subunits"/>
    <property type="match status" value="1"/>
</dbReference>
<evidence type="ECO:0000256" key="3">
    <source>
        <dbReference type="ARBA" id="ARBA00020042"/>
    </source>
</evidence>
<evidence type="ECO:0000313" key="13">
    <source>
        <dbReference type="EMBL" id="GAA0722442.1"/>
    </source>
</evidence>
<evidence type="ECO:0000256" key="7">
    <source>
        <dbReference type="ARBA" id="ARBA00022692"/>
    </source>
</evidence>
<evidence type="ECO:0000256" key="11">
    <source>
        <dbReference type="SAM" id="Phobius"/>
    </source>
</evidence>
<evidence type="ECO:0000259" key="12">
    <source>
        <dbReference type="Pfam" id="PF08334"/>
    </source>
</evidence>
<keyword evidence="8 11" id="KW-1133">Transmembrane helix</keyword>
<gene>
    <name evidence="13" type="primary">xcpT</name>
    <name evidence="13" type="ORF">GCM10009105_33630</name>
</gene>
<feature type="region of interest" description="Disordered" evidence="10">
    <location>
        <begin position="124"/>
        <end position="162"/>
    </location>
</feature>
<evidence type="ECO:0000256" key="10">
    <source>
        <dbReference type="SAM" id="MobiDB-lite"/>
    </source>
</evidence>
<dbReference type="Proteomes" id="UP001501523">
    <property type="component" value="Unassembled WGS sequence"/>
</dbReference>
<accession>A0ABP3U4P3</accession>
<evidence type="ECO:0000256" key="1">
    <source>
        <dbReference type="ARBA" id="ARBA00004377"/>
    </source>
</evidence>
<dbReference type="InterPro" id="IPR013545">
    <property type="entry name" value="T2SS_protein-GspG_C"/>
</dbReference>
<keyword evidence="9 11" id="KW-0472">Membrane</keyword>
<keyword evidence="5" id="KW-0488">Methylation</keyword>
<evidence type="ECO:0000256" key="6">
    <source>
        <dbReference type="ARBA" id="ARBA00022519"/>
    </source>
</evidence>
<keyword evidence="6" id="KW-0997">Cell inner membrane</keyword>
<evidence type="ECO:0000256" key="2">
    <source>
        <dbReference type="ARBA" id="ARBA00009984"/>
    </source>
</evidence>